<sequence length="87" mass="9554">MKSKLLASLFACSVLASTAALADQPGADWMPMNDVKSKLMEQGYTSISKIEADDGQWEGEGMKKDGMKYDFHADAKTGKITKEKMDM</sequence>
<dbReference type="EMBL" id="CP022198">
    <property type="protein sequence ID" value="AXA64662.1"/>
    <property type="molecule type" value="Genomic_DNA"/>
</dbReference>
<name>A0A0U4NVN1_9PSED</name>
<dbReference type="AlphaFoldDB" id="A0A0U4NVN1"/>
<evidence type="ECO:0000259" key="2">
    <source>
        <dbReference type="Pfam" id="PF13670"/>
    </source>
</evidence>
<evidence type="ECO:0000313" key="6">
    <source>
        <dbReference type="Proteomes" id="UP000250579"/>
    </source>
</evidence>
<reference evidence="4 6" key="2">
    <citation type="submission" date="2017-06" db="EMBL/GenBank/DDBJ databases">
        <title>Evolution towards high GC content and high-temperature stress adaptation in endophytic Pseudomonas oryzihabitans impacted its plant-growth promoting traits.</title>
        <authorList>
            <person name="Nascimento F.X."/>
        </authorList>
    </citation>
    <scope>NUCLEOTIDE SEQUENCE [LARGE SCALE GENOMIC DNA]</scope>
    <source>
        <strain evidence="4 6">MS8</strain>
    </source>
</reference>
<evidence type="ECO:0000313" key="4">
    <source>
        <dbReference type="EMBL" id="AXA64662.1"/>
    </source>
</evidence>
<dbReference type="EMBL" id="CP013987">
    <property type="protein sequence ID" value="ALZ82737.1"/>
    <property type="molecule type" value="Genomic_DNA"/>
</dbReference>
<dbReference type="Pfam" id="PF13670">
    <property type="entry name" value="PepSY_2"/>
    <property type="match status" value="1"/>
</dbReference>
<dbReference type="KEGG" id="por:APT59_00405"/>
<evidence type="ECO:0000256" key="1">
    <source>
        <dbReference type="SAM" id="SignalP"/>
    </source>
</evidence>
<proteinExistence type="predicted"/>
<evidence type="ECO:0000313" key="3">
    <source>
        <dbReference type="EMBL" id="ALZ82737.1"/>
    </source>
</evidence>
<feature type="signal peptide" evidence="1">
    <location>
        <begin position="1"/>
        <end position="22"/>
    </location>
</feature>
<accession>A0A0U4NVN1</accession>
<dbReference type="STRING" id="47885.APT59_00405"/>
<feature type="domain" description="PepSY" evidence="2">
    <location>
        <begin position="7"/>
        <end position="84"/>
    </location>
</feature>
<dbReference type="OrthoDB" id="9134997at2"/>
<organism evidence="3 5">
    <name type="scientific">Pseudomonas oryzihabitans</name>
    <dbReference type="NCBI Taxonomy" id="47885"/>
    <lineage>
        <taxon>Bacteria</taxon>
        <taxon>Pseudomonadati</taxon>
        <taxon>Pseudomonadota</taxon>
        <taxon>Gammaproteobacteria</taxon>
        <taxon>Pseudomonadales</taxon>
        <taxon>Pseudomonadaceae</taxon>
        <taxon>Pseudomonas</taxon>
    </lineage>
</organism>
<protein>
    <submittedName>
        <fullName evidence="4">PepSY domain-containing protein</fullName>
    </submittedName>
    <submittedName>
        <fullName evidence="3">Peptidase</fullName>
    </submittedName>
</protein>
<gene>
    <name evidence="3" type="ORF">APT59_00405</name>
    <name evidence="4" type="ORF">CE139_02205</name>
</gene>
<dbReference type="InterPro" id="IPR025711">
    <property type="entry name" value="PepSY"/>
</dbReference>
<evidence type="ECO:0000313" key="5">
    <source>
        <dbReference type="Proteomes" id="UP000064137"/>
    </source>
</evidence>
<feature type="chain" id="PRO_5042680629" evidence="1">
    <location>
        <begin position="23"/>
        <end position="87"/>
    </location>
</feature>
<dbReference type="Proteomes" id="UP000250579">
    <property type="component" value="Chromosome"/>
</dbReference>
<keyword evidence="1" id="KW-0732">Signal</keyword>
<dbReference type="RefSeq" id="WP_059313049.1">
    <property type="nucleotide sequence ID" value="NZ_CP013987.1"/>
</dbReference>
<dbReference type="Gene3D" id="3.10.450.40">
    <property type="match status" value="1"/>
</dbReference>
<dbReference type="Proteomes" id="UP000064137">
    <property type="component" value="Chromosome"/>
</dbReference>
<reference evidence="3 5" key="1">
    <citation type="submission" date="2016-01" db="EMBL/GenBank/DDBJ databases">
        <title>Annotation of Pseudomonas oryzihabitans USDA-ARS-USMARC-56511.</title>
        <authorList>
            <person name="Harhay G.P."/>
            <person name="Harhay D.M."/>
            <person name="Smith T.P.L."/>
            <person name="Bono J.L."/>
            <person name="Heaton M.P."/>
            <person name="Clawson M.L."/>
            <person name="Chitko-Mckown C.G."/>
            <person name="Capik S.F."/>
            <person name="DeDonder K.D."/>
            <person name="Apley M.D."/>
            <person name="Lubbers B.V."/>
            <person name="White B.J."/>
            <person name="Larson R.L."/>
        </authorList>
    </citation>
    <scope>NUCLEOTIDE SEQUENCE [LARGE SCALE GENOMIC DNA]</scope>
    <source>
        <strain evidence="3 5">USDA-ARS-USMARC-56511</strain>
    </source>
</reference>